<evidence type="ECO:0000256" key="1">
    <source>
        <dbReference type="SAM" id="MobiDB-lite"/>
    </source>
</evidence>
<evidence type="ECO:0000313" key="3">
    <source>
        <dbReference type="Proteomes" id="UP000765509"/>
    </source>
</evidence>
<comment type="caution">
    <text evidence="2">The sequence shown here is derived from an EMBL/GenBank/DDBJ whole genome shotgun (WGS) entry which is preliminary data.</text>
</comment>
<proteinExistence type="predicted"/>
<evidence type="ECO:0000313" key="2">
    <source>
        <dbReference type="EMBL" id="MBW0491511.1"/>
    </source>
</evidence>
<dbReference type="AlphaFoldDB" id="A0A9Q3D024"/>
<feature type="region of interest" description="Disordered" evidence="1">
    <location>
        <begin position="1"/>
        <end position="51"/>
    </location>
</feature>
<organism evidence="2 3">
    <name type="scientific">Austropuccinia psidii MF-1</name>
    <dbReference type="NCBI Taxonomy" id="1389203"/>
    <lineage>
        <taxon>Eukaryota</taxon>
        <taxon>Fungi</taxon>
        <taxon>Dikarya</taxon>
        <taxon>Basidiomycota</taxon>
        <taxon>Pucciniomycotina</taxon>
        <taxon>Pucciniomycetes</taxon>
        <taxon>Pucciniales</taxon>
        <taxon>Sphaerophragmiaceae</taxon>
        <taxon>Austropuccinia</taxon>
    </lineage>
</organism>
<name>A0A9Q3D024_9BASI</name>
<gene>
    <name evidence="2" type="ORF">O181_031226</name>
</gene>
<keyword evidence="3" id="KW-1185">Reference proteome</keyword>
<reference evidence="2" key="1">
    <citation type="submission" date="2021-03" db="EMBL/GenBank/DDBJ databases">
        <title>Draft genome sequence of rust myrtle Austropuccinia psidii MF-1, a brazilian biotype.</title>
        <authorList>
            <person name="Quecine M.C."/>
            <person name="Pachon D.M.R."/>
            <person name="Bonatelli M.L."/>
            <person name="Correr F.H."/>
            <person name="Franceschini L.M."/>
            <person name="Leite T.F."/>
            <person name="Margarido G.R.A."/>
            <person name="Almeida C.A."/>
            <person name="Ferrarezi J.A."/>
            <person name="Labate C.A."/>
        </authorList>
    </citation>
    <scope>NUCLEOTIDE SEQUENCE</scope>
    <source>
        <strain evidence="2">MF-1</strain>
    </source>
</reference>
<protein>
    <submittedName>
        <fullName evidence="2">Uncharacterized protein</fullName>
    </submittedName>
</protein>
<dbReference type="EMBL" id="AVOT02011116">
    <property type="protein sequence ID" value="MBW0491511.1"/>
    <property type="molecule type" value="Genomic_DNA"/>
</dbReference>
<sequence length="133" mass="15029">MEKKGPVASISSRKAQREDQSTSEGTGRSQEQLRRGQRQRKLAQNLPTKLQDSQIETFSCGQCVQYGQSPYGDHSQGAGKNEQNPYMQITDELSYIQAIKDIKFNNFDKELKKLTSKINDLNTMRELSPNGSN</sequence>
<dbReference type="Proteomes" id="UP000765509">
    <property type="component" value="Unassembled WGS sequence"/>
</dbReference>
<accession>A0A9Q3D024</accession>